<accession>A0A2T0N8S1</accession>
<dbReference type="RefSeq" id="WP_181307013.1">
    <property type="nucleotide sequence ID" value="NZ_JBFAIB010000024.1"/>
</dbReference>
<name>A0A2T0N8S1_9ACTN</name>
<dbReference type="InterPro" id="IPR001647">
    <property type="entry name" value="HTH_TetR"/>
</dbReference>
<organism evidence="4 5">
    <name type="scientific">Nonomuraea fuscirosea</name>
    <dbReference type="NCBI Taxonomy" id="1291556"/>
    <lineage>
        <taxon>Bacteria</taxon>
        <taxon>Bacillati</taxon>
        <taxon>Actinomycetota</taxon>
        <taxon>Actinomycetes</taxon>
        <taxon>Streptosporangiales</taxon>
        <taxon>Streptosporangiaceae</taxon>
        <taxon>Nonomuraea</taxon>
    </lineage>
</organism>
<dbReference type="Gene3D" id="1.10.357.10">
    <property type="entry name" value="Tetracycline Repressor, domain 2"/>
    <property type="match status" value="1"/>
</dbReference>
<feature type="domain" description="HTH tetR-type" evidence="3">
    <location>
        <begin position="11"/>
        <end position="71"/>
    </location>
</feature>
<dbReference type="PANTHER" id="PTHR30328">
    <property type="entry name" value="TRANSCRIPTIONAL REPRESSOR"/>
    <property type="match status" value="1"/>
</dbReference>
<dbReference type="Proteomes" id="UP000238312">
    <property type="component" value="Unassembled WGS sequence"/>
</dbReference>
<dbReference type="EMBL" id="PVNG01000002">
    <property type="protein sequence ID" value="PRX69192.1"/>
    <property type="molecule type" value="Genomic_DNA"/>
</dbReference>
<proteinExistence type="predicted"/>
<evidence type="ECO:0000256" key="2">
    <source>
        <dbReference type="PROSITE-ProRule" id="PRU00335"/>
    </source>
</evidence>
<dbReference type="SUPFAM" id="SSF48498">
    <property type="entry name" value="Tetracyclin repressor-like, C-terminal domain"/>
    <property type="match status" value="1"/>
</dbReference>
<evidence type="ECO:0000259" key="3">
    <source>
        <dbReference type="PROSITE" id="PS50977"/>
    </source>
</evidence>
<dbReference type="InterPro" id="IPR050109">
    <property type="entry name" value="HTH-type_TetR-like_transc_reg"/>
</dbReference>
<dbReference type="InterPro" id="IPR036271">
    <property type="entry name" value="Tet_transcr_reg_TetR-rel_C_sf"/>
</dbReference>
<dbReference type="AlphaFoldDB" id="A0A2T0N8S1"/>
<dbReference type="GO" id="GO:0006355">
    <property type="term" value="P:regulation of DNA-templated transcription"/>
    <property type="evidence" value="ECO:0007669"/>
    <property type="project" value="UniProtKB-ARBA"/>
</dbReference>
<keyword evidence="1 2" id="KW-0238">DNA-binding</keyword>
<dbReference type="InterPro" id="IPR009057">
    <property type="entry name" value="Homeodomain-like_sf"/>
</dbReference>
<comment type="caution">
    <text evidence="4">The sequence shown here is derived from an EMBL/GenBank/DDBJ whole genome shotgun (WGS) entry which is preliminary data.</text>
</comment>
<dbReference type="PRINTS" id="PR00455">
    <property type="entry name" value="HTHTETR"/>
</dbReference>
<sequence length="201" mass="22178">MQPESRTFIEEARRAQIIACAIEVIAEHGYANATMARIAKQAKISSGVISYHFGGKDPLIQAVVAEVAKLATDLMLPRILAQPSATEALRAYIEGNLEFMRLHRKPLLALVEIVTHAQGGESGPGPYAEQAEVAITDLEKILHWGRQAGEFRDFHQRTMAIAIRGAIDAVPGRLFHDPDFDLDLLTRELVATFTIATRRQP</sequence>
<dbReference type="PROSITE" id="PS01081">
    <property type="entry name" value="HTH_TETR_1"/>
    <property type="match status" value="1"/>
</dbReference>
<gene>
    <name evidence="4" type="ORF">B0I32_102249</name>
</gene>
<protein>
    <submittedName>
        <fullName evidence="4">TetR family transcriptional regulator</fullName>
    </submittedName>
</protein>
<dbReference type="PROSITE" id="PS50977">
    <property type="entry name" value="HTH_TETR_2"/>
    <property type="match status" value="1"/>
</dbReference>
<feature type="DNA-binding region" description="H-T-H motif" evidence="2">
    <location>
        <begin position="34"/>
        <end position="53"/>
    </location>
</feature>
<reference evidence="4 5" key="1">
    <citation type="submission" date="2018-03" db="EMBL/GenBank/DDBJ databases">
        <title>Genomic Encyclopedia of Type Strains, Phase III (KMG-III): the genomes of soil and plant-associated and newly described type strains.</title>
        <authorList>
            <person name="Whitman W."/>
        </authorList>
    </citation>
    <scope>NUCLEOTIDE SEQUENCE [LARGE SCALE GENOMIC DNA]</scope>
    <source>
        <strain evidence="4 5">CGMCC 4.7104</strain>
    </source>
</reference>
<dbReference type="SUPFAM" id="SSF46689">
    <property type="entry name" value="Homeodomain-like"/>
    <property type="match status" value="1"/>
</dbReference>
<evidence type="ECO:0000256" key="1">
    <source>
        <dbReference type="ARBA" id="ARBA00023125"/>
    </source>
</evidence>
<dbReference type="GO" id="GO:0003677">
    <property type="term" value="F:DNA binding"/>
    <property type="evidence" value="ECO:0007669"/>
    <property type="project" value="UniProtKB-UniRule"/>
</dbReference>
<dbReference type="PANTHER" id="PTHR30328:SF54">
    <property type="entry name" value="HTH-TYPE TRANSCRIPTIONAL REPRESSOR SCO4008"/>
    <property type="match status" value="1"/>
</dbReference>
<keyword evidence="5" id="KW-1185">Reference proteome</keyword>
<evidence type="ECO:0000313" key="5">
    <source>
        <dbReference type="Proteomes" id="UP000238312"/>
    </source>
</evidence>
<dbReference type="Pfam" id="PF00440">
    <property type="entry name" value="TetR_N"/>
    <property type="match status" value="1"/>
</dbReference>
<evidence type="ECO:0000313" key="4">
    <source>
        <dbReference type="EMBL" id="PRX69192.1"/>
    </source>
</evidence>
<dbReference type="InterPro" id="IPR023772">
    <property type="entry name" value="DNA-bd_HTH_TetR-type_CS"/>
</dbReference>